<dbReference type="InterPro" id="IPR036047">
    <property type="entry name" value="F-box-like_dom_sf"/>
</dbReference>
<dbReference type="Proteomes" id="UP000253153">
    <property type="component" value="Unassembled WGS sequence"/>
</dbReference>
<accession>A0A366S544</accession>
<feature type="region of interest" description="Disordered" evidence="1">
    <location>
        <begin position="89"/>
        <end position="119"/>
    </location>
</feature>
<evidence type="ECO:0000313" key="3">
    <source>
        <dbReference type="EMBL" id="RBR23790.1"/>
    </source>
</evidence>
<dbReference type="EMBL" id="QKXC01000069">
    <property type="protein sequence ID" value="RBR23790.1"/>
    <property type="molecule type" value="Genomic_DNA"/>
</dbReference>
<keyword evidence="4" id="KW-1185">Reference proteome</keyword>
<dbReference type="GeneID" id="41992851"/>
<proteinExistence type="predicted"/>
<comment type="caution">
    <text evidence="3">The sequence shown here is derived from an EMBL/GenBank/DDBJ whole genome shotgun (WGS) entry which is preliminary data.</text>
</comment>
<dbReference type="PROSITE" id="PS50181">
    <property type="entry name" value="FBOX"/>
    <property type="match status" value="1"/>
</dbReference>
<dbReference type="RefSeq" id="XP_031018381.1">
    <property type="nucleotide sequence ID" value="XM_031157555.1"/>
</dbReference>
<evidence type="ECO:0000259" key="2">
    <source>
        <dbReference type="PROSITE" id="PS50181"/>
    </source>
</evidence>
<protein>
    <recommendedName>
        <fullName evidence="2">F-box domain-containing protein</fullName>
    </recommendedName>
</protein>
<organism evidence="3 4">
    <name type="scientific">Fusarium coffeatum</name>
    <dbReference type="NCBI Taxonomy" id="231269"/>
    <lineage>
        <taxon>Eukaryota</taxon>
        <taxon>Fungi</taxon>
        <taxon>Dikarya</taxon>
        <taxon>Ascomycota</taxon>
        <taxon>Pezizomycotina</taxon>
        <taxon>Sordariomycetes</taxon>
        <taxon>Hypocreomycetidae</taxon>
        <taxon>Hypocreales</taxon>
        <taxon>Nectriaceae</taxon>
        <taxon>Fusarium</taxon>
        <taxon>Fusarium incarnatum-equiseti species complex</taxon>
    </lineage>
</organism>
<dbReference type="OrthoDB" id="5422579at2759"/>
<dbReference type="SUPFAM" id="SSF81383">
    <property type="entry name" value="F-box domain"/>
    <property type="match status" value="1"/>
</dbReference>
<feature type="domain" description="F-box" evidence="2">
    <location>
        <begin position="8"/>
        <end position="56"/>
    </location>
</feature>
<gene>
    <name evidence="3" type="ORF">FIESC28_03406</name>
</gene>
<evidence type="ECO:0000256" key="1">
    <source>
        <dbReference type="SAM" id="MobiDB-lite"/>
    </source>
</evidence>
<dbReference type="AlphaFoldDB" id="A0A366S544"/>
<feature type="compositionally biased region" description="Acidic residues" evidence="1">
    <location>
        <begin position="95"/>
        <end position="111"/>
    </location>
</feature>
<reference evidence="3 4" key="1">
    <citation type="submission" date="2018-06" db="EMBL/GenBank/DDBJ databases">
        <title>Fusarium incarnatum-equiseti species complex species 28.</title>
        <authorList>
            <person name="Gardiner D.M."/>
        </authorList>
    </citation>
    <scope>NUCLEOTIDE SEQUENCE [LARGE SCALE GENOMIC DNA]</scope>
    <source>
        <strain evidence="3 4">FIESC_28</strain>
    </source>
</reference>
<evidence type="ECO:0000313" key="4">
    <source>
        <dbReference type="Proteomes" id="UP000253153"/>
    </source>
</evidence>
<name>A0A366S544_9HYPO</name>
<dbReference type="InterPro" id="IPR001810">
    <property type="entry name" value="F-box_dom"/>
</dbReference>
<sequence>MAVINNDSSVFQRIPNELANSIFDFLPNRDIKNLRLICRYLDRHVPLRFNRVFISANPLDVKVFLAIANHDTFRKQVKELIWDATLQSPRSCGNDSDDDYGSDEDSSDDNDYQGQSRFQRGCREAIEDAESRLVDKADGNEQQSLLDNLMTSGRALSYYERLVEEQADVLETRADEEAV</sequence>